<dbReference type="EMBL" id="JAAWWB010000010">
    <property type="protein sequence ID" value="KAG6774321.1"/>
    <property type="molecule type" value="Genomic_DNA"/>
</dbReference>
<evidence type="ECO:0000313" key="3">
    <source>
        <dbReference type="Proteomes" id="UP000886885"/>
    </source>
</evidence>
<evidence type="ECO:0000313" key="2">
    <source>
        <dbReference type="EMBL" id="KAG6774321.1"/>
    </source>
</evidence>
<keyword evidence="3" id="KW-1185">Reference proteome</keyword>
<dbReference type="PANTHER" id="PTHR47719">
    <property type="entry name" value="SKP1-INTERACTING PARTNER 15"/>
    <property type="match status" value="1"/>
</dbReference>
<proteinExistence type="predicted"/>
<name>A0A8X8CSQ0_POPTO</name>
<comment type="caution">
    <text evidence="2">The sequence shown here is derived from an EMBL/GenBank/DDBJ whole genome shotgun (WGS) entry which is preliminary data.</text>
</comment>
<organism evidence="2 3">
    <name type="scientific">Populus tomentosa</name>
    <name type="common">Chinese white poplar</name>
    <dbReference type="NCBI Taxonomy" id="118781"/>
    <lineage>
        <taxon>Eukaryota</taxon>
        <taxon>Viridiplantae</taxon>
        <taxon>Streptophyta</taxon>
        <taxon>Embryophyta</taxon>
        <taxon>Tracheophyta</taxon>
        <taxon>Spermatophyta</taxon>
        <taxon>Magnoliopsida</taxon>
        <taxon>eudicotyledons</taxon>
        <taxon>Gunneridae</taxon>
        <taxon>Pentapetalae</taxon>
        <taxon>rosids</taxon>
        <taxon>fabids</taxon>
        <taxon>Malpighiales</taxon>
        <taxon>Salicaceae</taxon>
        <taxon>Saliceae</taxon>
        <taxon>Populus</taxon>
    </lineage>
</organism>
<dbReference type="Pfam" id="PF00646">
    <property type="entry name" value="F-box"/>
    <property type="match status" value="1"/>
</dbReference>
<feature type="domain" description="F-box" evidence="1">
    <location>
        <begin position="103"/>
        <end position="148"/>
    </location>
</feature>
<dbReference type="AlphaFoldDB" id="A0A8X8CSQ0"/>
<dbReference type="SMART" id="SM00256">
    <property type="entry name" value="FBOX"/>
    <property type="match status" value="1"/>
</dbReference>
<gene>
    <name evidence="2" type="ORF">POTOM_021674</name>
</gene>
<dbReference type="PANTHER" id="PTHR47719:SF2">
    <property type="entry name" value="SKP1-INTERACTING PARTNER 15"/>
    <property type="match status" value="1"/>
</dbReference>
<dbReference type="InterPro" id="IPR001810">
    <property type="entry name" value="F-box_dom"/>
</dbReference>
<reference evidence="2" key="1">
    <citation type="journal article" date="2020" name="bioRxiv">
        <title>Hybrid origin of Populus tomentosa Carr. identified through genome sequencing and phylogenomic analysis.</title>
        <authorList>
            <person name="An X."/>
            <person name="Gao K."/>
            <person name="Chen Z."/>
            <person name="Li J."/>
            <person name="Yang X."/>
            <person name="Yang X."/>
            <person name="Zhou J."/>
            <person name="Guo T."/>
            <person name="Zhao T."/>
            <person name="Huang S."/>
            <person name="Miao D."/>
            <person name="Khan W.U."/>
            <person name="Rao P."/>
            <person name="Ye M."/>
            <person name="Lei B."/>
            <person name="Liao W."/>
            <person name="Wang J."/>
            <person name="Ji L."/>
            <person name="Li Y."/>
            <person name="Guo B."/>
            <person name="Mustafa N.S."/>
            <person name="Li S."/>
            <person name="Yun Q."/>
            <person name="Keller S.R."/>
            <person name="Mao J."/>
            <person name="Zhang R."/>
            <person name="Strauss S.H."/>
        </authorList>
    </citation>
    <scope>NUCLEOTIDE SEQUENCE</scope>
    <source>
        <strain evidence="2">GM15</strain>
        <tissue evidence="2">Leaf</tissue>
    </source>
</reference>
<sequence>MLSLPSLTNHCQSNLQHFEHQAQKLAEYSSGLKTGPIKLPGSSPTLVLTLSAVNKSIACGPASNCSLTTKQNKILHHIPCLSSFLLPSLPILCVTGSPETMDASPINRLPQDALNQIFSSLPIRQIMICRSVCKFFNQMLTSPSFMDLISTQTPLRFLALRPPHHHHHHQRHNSHVSSLPYLHVFDPDQNQWLRFSLSFLPFRSPQPVASASGLVYLWGESPNSLESNRSLVVCNPLTRQFQVLPQLGSAWSRHGSVLVDSVNHRVMVLTELAALYFSNTNKTKSWLTFSANLPSKPRSPILISDSVFALCDVGSRWRSQWKLFTCTLTNLNNSYNNWVCLGRLEWGDIFDIIKRPRLVRGKGNKLLMIGVLKSNFSLNPSCSTILILRLDLARMEWEEAGRMPSEMYKSFQESNKFKIFGGGDRVCLSAKRVGKLALWDDCDGVVWRWIEGVPGGGDGLCRGFVFEASLTALS</sequence>
<dbReference type="OrthoDB" id="1922820at2759"/>
<dbReference type="PROSITE" id="PS50181">
    <property type="entry name" value="FBOX"/>
    <property type="match status" value="1"/>
</dbReference>
<accession>A0A8X8CSQ0</accession>
<protein>
    <recommendedName>
        <fullName evidence="1">F-box domain-containing protein</fullName>
    </recommendedName>
</protein>
<evidence type="ECO:0000259" key="1">
    <source>
        <dbReference type="PROSITE" id="PS50181"/>
    </source>
</evidence>
<dbReference type="Proteomes" id="UP000886885">
    <property type="component" value="Chromosome 5D"/>
</dbReference>